<dbReference type="InterPro" id="IPR000700">
    <property type="entry name" value="PAS-assoc_C"/>
</dbReference>
<evidence type="ECO:0000256" key="4">
    <source>
        <dbReference type="ARBA" id="ARBA00022679"/>
    </source>
</evidence>
<dbReference type="SMART" id="SM00091">
    <property type="entry name" value="PAS"/>
    <property type="match status" value="1"/>
</dbReference>
<evidence type="ECO:0000256" key="2">
    <source>
        <dbReference type="ARBA" id="ARBA00012438"/>
    </source>
</evidence>
<dbReference type="InterPro" id="IPR036890">
    <property type="entry name" value="HATPase_C_sf"/>
</dbReference>
<keyword evidence="6" id="KW-0902">Two-component regulatory system</keyword>
<evidence type="ECO:0000256" key="3">
    <source>
        <dbReference type="ARBA" id="ARBA00022553"/>
    </source>
</evidence>
<dbReference type="GO" id="GO:0000155">
    <property type="term" value="F:phosphorelay sensor kinase activity"/>
    <property type="evidence" value="ECO:0007669"/>
    <property type="project" value="InterPro"/>
</dbReference>
<dbReference type="InterPro" id="IPR035965">
    <property type="entry name" value="PAS-like_dom_sf"/>
</dbReference>
<evidence type="ECO:0000259" key="8">
    <source>
        <dbReference type="PROSITE" id="PS50109"/>
    </source>
</evidence>
<organism evidence="10">
    <name type="scientific">hydrothermal vent metagenome</name>
    <dbReference type="NCBI Taxonomy" id="652676"/>
    <lineage>
        <taxon>unclassified sequences</taxon>
        <taxon>metagenomes</taxon>
        <taxon>ecological metagenomes</taxon>
    </lineage>
</organism>
<dbReference type="CDD" id="cd00130">
    <property type="entry name" value="PAS"/>
    <property type="match status" value="1"/>
</dbReference>
<dbReference type="GO" id="GO:0005886">
    <property type="term" value="C:plasma membrane"/>
    <property type="evidence" value="ECO:0007669"/>
    <property type="project" value="TreeGrafter"/>
</dbReference>
<evidence type="ECO:0000313" key="10">
    <source>
        <dbReference type="EMBL" id="VAW32521.1"/>
    </source>
</evidence>
<dbReference type="SUPFAM" id="SSF55785">
    <property type="entry name" value="PYP-like sensor domain (PAS domain)"/>
    <property type="match status" value="1"/>
</dbReference>
<comment type="catalytic activity">
    <reaction evidence="1">
        <text>ATP + protein L-histidine = ADP + protein N-phospho-L-histidine.</text>
        <dbReference type="EC" id="2.7.13.3"/>
    </reaction>
</comment>
<name>A0A3B0UMW7_9ZZZZ</name>
<dbReference type="GO" id="GO:0004721">
    <property type="term" value="F:phosphoprotein phosphatase activity"/>
    <property type="evidence" value="ECO:0007669"/>
    <property type="project" value="TreeGrafter"/>
</dbReference>
<dbReference type="NCBIfam" id="TIGR00229">
    <property type="entry name" value="sensory_box"/>
    <property type="match status" value="1"/>
</dbReference>
<dbReference type="InterPro" id="IPR000014">
    <property type="entry name" value="PAS"/>
</dbReference>
<feature type="domain" description="Histidine kinase" evidence="8">
    <location>
        <begin position="501"/>
        <end position="718"/>
    </location>
</feature>
<dbReference type="PANTHER" id="PTHR45453:SF1">
    <property type="entry name" value="PHOSPHATE REGULON SENSOR PROTEIN PHOR"/>
    <property type="match status" value="1"/>
</dbReference>
<feature type="domain" description="PAC" evidence="9">
    <location>
        <begin position="445"/>
        <end position="497"/>
    </location>
</feature>
<dbReference type="InterPro" id="IPR029016">
    <property type="entry name" value="GAF-like_dom_sf"/>
</dbReference>
<dbReference type="InterPro" id="IPR003594">
    <property type="entry name" value="HATPase_dom"/>
</dbReference>
<dbReference type="CDD" id="cd00075">
    <property type="entry name" value="HATPase"/>
    <property type="match status" value="1"/>
</dbReference>
<evidence type="ECO:0000256" key="1">
    <source>
        <dbReference type="ARBA" id="ARBA00000085"/>
    </source>
</evidence>
<dbReference type="SUPFAM" id="SSF47384">
    <property type="entry name" value="Homodimeric domain of signal transducing histidine kinase"/>
    <property type="match status" value="1"/>
</dbReference>
<evidence type="ECO:0000256" key="7">
    <source>
        <dbReference type="ARBA" id="ARBA00023136"/>
    </source>
</evidence>
<dbReference type="Pfam" id="PF00512">
    <property type="entry name" value="HisKA"/>
    <property type="match status" value="1"/>
</dbReference>
<reference evidence="10" key="1">
    <citation type="submission" date="2018-06" db="EMBL/GenBank/DDBJ databases">
        <authorList>
            <person name="Zhirakovskaya E."/>
        </authorList>
    </citation>
    <scope>NUCLEOTIDE SEQUENCE</scope>
</reference>
<dbReference type="EC" id="2.7.13.3" evidence="2"/>
<dbReference type="GO" id="GO:0016036">
    <property type="term" value="P:cellular response to phosphate starvation"/>
    <property type="evidence" value="ECO:0007669"/>
    <property type="project" value="TreeGrafter"/>
</dbReference>
<sequence length="719" mass="80373">MLGYKSLDIVLEASNDNYSLQILTMTDLISIEPNQVHSLWQKLTEELLNIFDAHGVCAIVANEVALFAQTTAVVGISDPQNKYFDVWICEQDGRIQQTRWDKRNASFDTFLAAEQPSIQEKFDRQPAELIHSELWQLPRERILAVPLPAPGRYAPVTPQGILCLLDPSDEMPLTNPENLTSLATQITMALDRAYLRQTVDRQDIEFAVVSEISYALTSTLSLQNIYRQLMEPVRRTLNVGSVSVGLMEQPSGDIIFVDMLMGDLFKDLPAIRLKQGQGIAGWVSENRQPVIINDVYTDQRFYSRIDRQSGFQTHNMICIPLQIEDRVIGVLQAINKQNGDFNENDLRLLQAIGGPLAAAIENASLHTAVLAEKRRIETIFANMSEGMMTVDAEGLITHANDALLSLLFQDLPSLLGQKASEMVRLSNGNLDNFMQRVLSIGDDSPQLATEMSQIGGSTVPVLLSGAPIHDELGQINETIFVFSDLSQIREVERLRDDFFHGIIHELRTPLATILMYARLLREGKAQQQEKADRFLGVIERESDRLQKMVRQMLEVVKMEASEFQRSNERVQLNDLFNEILPPLADRATEKGLTFRQRIADALPTVLGNHETYHLIFKNLIDNAVKFTLSGTVWVEAFAEGKQIVVQVKDEGIGIPKHALPNLFGRFFRAQTAVERGIAGTGLGLYMVKVAVENYNGTISVKSTSGKGTAFTVSLPILEL</sequence>
<dbReference type="InterPro" id="IPR003018">
    <property type="entry name" value="GAF"/>
</dbReference>
<dbReference type="Pfam" id="PF02518">
    <property type="entry name" value="HATPase_c"/>
    <property type="match status" value="1"/>
</dbReference>
<dbReference type="Gene3D" id="3.30.450.20">
    <property type="entry name" value="PAS domain"/>
    <property type="match status" value="1"/>
</dbReference>
<keyword evidence="5" id="KW-0418">Kinase</keyword>
<dbReference type="AlphaFoldDB" id="A0A3B0UMW7"/>
<evidence type="ECO:0000256" key="6">
    <source>
        <dbReference type="ARBA" id="ARBA00023012"/>
    </source>
</evidence>
<dbReference type="Gene3D" id="3.30.565.10">
    <property type="entry name" value="Histidine kinase-like ATPase, C-terminal domain"/>
    <property type="match status" value="1"/>
</dbReference>
<dbReference type="SUPFAM" id="SSF55781">
    <property type="entry name" value="GAF domain-like"/>
    <property type="match status" value="1"/>
</dbReference>
<dbReference type="PRINTS" id="PR00344">
    <property type="entry name" value="BCTRLSENSOR"/>
</dbReference>
<protein>
    <recommendedName>
        <fullName evidence="2">histidine kinase</fullName>
        <ecNumber evidence="2">2.7.13.3</ecNumber>
    </recommendedName>
</protein>
<dbReference type="FunFam" id="1.10.287.130:FF:000001">
    <property type="entry name" value="Two-component sensor histidine kinase"/>
    <property type="match status" value="1"/>
</dbReference>
<keyword evidence="7" id="KW-0472">Membrane</keyword>
<dbReference type="CDD" id="cd00082">
    <property type="entry name" value="HisKA"/>
    <property type="match status" value="1"/>
</dbReference>
<gene>
    <name evidence="10" type="ORF">MNBD_CHLOROFLEXI01-73</name>
</gene>
<dbReference type="InterPro" id="IPR050351">
    <property type="entry name" value="BphY/WalK/GraS-like"/>
</dbReference>
<dbReference type="InterPro" id="IPR004358">
    <property type="entry name" value="Sig_transdc_His_kin-like_C"/>
</dbReference>
<keyword evidence="3" id="KW-0597">Phosphoprotein</keyword>
<dbReference type="Pfam" id="PF01590">
    <property type="entry name" value="GAF"/>
    <property type="match status" value="1"/>
</dbReference>
<dbReference type="PROSITE" id="PS50109">
    <property type="entry name" value="HIS_KIN"/>
    <property type="match status" value="1"/>
</dbReference>
<dbReference type="PROSITE" id="PS50113">
    <property type="entry name" value="PAC"/>
    <property type="match status" value="1"/>
</dbReference>
<dbReference type="SMART" id="SM00387">
    <property type="entry name" value="HATPase_c"/>
    <property type="match status" value="1"/>
</dbReference>
<proteinExistence type="predicted"/>
<dbReference type="InterPro" id="IPR005467">
    <property type="entry name" value="His_kinase_dom"/>
</dbReference>
<dbReference type="SMART" id="SM00388">
    <property type="entry name" value="HisKA"/>
    <property type="match status" value="1"/>
</dbReference>
<evidence type="ECO:0000256" key="5">
    <source>
        <dbReference type="ARBA" id="ARBA00022777"/>
    </source>
</evidence>
<accession>A0A3B0UMW7</accession>
<dbReference type="SUPFAM" id="SSF55874">
    <property type="entry name" value="ATPase domain of HSP90 chaperone/DNA topoisomerase II/histidine kinase"/>
    <property type="match status" value="1"/>
</dbReference>
<keyword evidence="4" id="KW-0808">Transferase</keyword>
<dbReference type="FunFam" id="3.30.565.10:FF:000006">
    <property type="entry name" value="Sensor histidine kinase WalK"/>
    <property type="match status" value="1"/>
</dbReference>
<dbReference type="SMART" id="SM00065">
    <property type="entry name" value="GAF"/>
    <property type="match status" value="1"/>
</dbReference>
<evidence type="ECO:0000259" key="9">
    <source>
        <dbReference type="PROSITE" id="PS50113"/>
    </source>
</evidence>
<dbReference type="InterPro" id="IPR003661">
    <property type="entry name" value="HisK_dim/P_dom"/>
</dbReference>
<dbReference type="InterPro" id="IPR036097">
    <property type="entry name" value="HisK_dim/P_sf"/>
</dbReference>
<dbReference type="Pfam" id="PF08448">
    <property type="entry name" value="PAS_4"/>
    <property type="match status" value="1"/>
</dbReference>
<dbReference type="PANTHER" id="PTHR45453">
    <property type="entry name" value="PHOSPHATE REGULON SENSOR PROTEIN PHOR"/>
    <property type="match status" value="1"/>
</dbReference>
<dbReference type="Gene3D" id="1.10.287.130">
    <property type="match status" value="1"/>
</dbReference>
<dbReference type="Gene3D" id="3.30.450.40">
    <property type="match status" value="1"/>
</dbReference>
<dbReference type="InterPro" id="IPR013656">
    <property type="entry name" value="PAS_4"/>
</dbReference>
<dbReference type="EMBL" id="UOEU01000367">
    <property type="protein sequence ID" value="VAW32521.1"/>
    <property type="molecule type" value="Genomic_DNA"/>
</dbReference>